<dbReference type="GO" id="GO:0016787">
    <property type="term" value="F:hydrolase activity"/>
    <property type="evidence" value="ECO:0007669"/>
    <property type="project" value="InterPro"/>
</dbReference>
<dbReference type="PANTHER" id="PTHR21472">
    <property type="entry name" value="ENDONUCLEASE DOMAIN-CONTAINING 1 PROTEIN ENDOD1"/>
    <property type="match status" value="1"/>
</dbReference>
<evidence type="ECO:0000313" key="3">
    <source>
        <dbReference type="Ensembl" id="ENSSTUP00000060901.1"/>
    </source>
</evidence>
<organism evidence="3 4">
    <name type="scientific">Salmo trutta</name>
    <name type="common">Brown trout</name>
    <dbReference type="NCBI Taxonomy" id="8032"/>
    <lineage>
        <taxon>Eukaryota</taxon>
        <taxon>Metazoa</taxon>
        <taxon>Chordata</taxon>
        <taxon>Craniata</taxon>
        <taxon>Vertebrata</taxon>
        <taxon>Euteleostomi</taxon>
        <taxon>Actinopterygii</taxon>
        <taxon>Neopterygii</taxon>
        <taxon>Teleostei</taxon>
        <taxon>Protacanthopterygii</taxon>
        <taxon>Salmoniformes</taxon>
        <taxon>Salmonidae</taxon>
        <taxon>Salmoninae</taxon>
        <taxon>Salmo</taxon>
    </lineage>
</organism>
<reference evidence="3" key="2">
    <citation type="submission" date="2025-09" db="UniProtKB">
        <authorList>
            <consortium name="Ensembl"/>
        </authorList>
    </citation>
    <scope>IDENTIFICATION</scope>
</reference>
<dbReference type="Ensembl" id="ENSSTUT00000064254.1">
    <property type="protein sequence ID" value="ENSSTUP00000060901.1"/>
    <property type="gene ID" value="ENSSTUG00000026407.1"/>
</dbReference>
<feature type="domain" description="ENPP1-3/EXOG-like endonuclease/phosphodiesterase" evidence="1">
    <location>
        <begin position="33"/>
        <end position="218"/>
    </location>
</feature>
<dbReference type="InterPro" id="IPR001604">
    <property type="entry name" value="Endo_G_ENPP1-like_dom"/>
</dbReference>
<dbReference type="AlphaFoldDB" id="A0A674AR64"/>
<feature type="domain" description="DNA/RNA non-specific endonuclease/pyrophosphatase/phosphodiesterase" evidence="2">
    <location>
        <begin position="32"/>
        <end position="223"/>
    </location>
</feature>
<dbReference type="InterPro" id="IPR044929">
    <property type="entry name" value="DNA/RNA_non-sp_Endonuclease_sf"/>
</dbReference>
<dbReference type="InParanoid" id="A0A674AR64"/>
<protein>
    <submittedName>
        <fullName evidence="3">Uncharacterized protein</fullName>
    </submittedName>
</protein>
<dbReference type="SMART" id="SM00892">
    <property type="entry name" value="Endonuclease_NS"/>
    <property type="match status" value="1"/>
</dbReference>
<evidence type="ECO:0000313" key="4">
    <source>
        <dbReference type="Proteomes" id="UP000472277"/>
    </source>
</evidence>
<dbReference type="InterPro" id="IPR044925">
    <property type="entry name" value="His-Me_finger_sf"/>
</dbReference>
<dbReference type="GO" id="GO:0046872">
    <property type="term" value="F:metal ion binding"/>
    <property type="evidence" value="ECO:0007669"/>
    <property type="project" value="InterPro"/>
</dbReference>
<sequence length="231" mass="26617">LMNELNSMLSILVDGTVQNQNRYKPICQKFNSIYRFATLYDTTKRIPVFSAYTFTGNTTGRPNDPWMIEPQTGGRYEHQAGNRVNRGHLFPNSHAHDLDTQKSTFTLTNIVPQDIKFNGGSWREMERNVRGKLKTDCISNKGKIEAYVVTGAVPSSNNTLNKRVNIPELLWTAYCCYNRKMNKRIAEAHWQWNKEIKKNTVNPVTLGKLEEMLNKYRKGVLVKVFPTNCPR</sequence>
<dbReference type="PANTHER" id="PTHR21472:SF15">
    <property type="entry name" value="ENDONUCLEASE DOMAIN-CONTAINING 1 PROTEIN-RELATED"/>
    <property type="match status" value="1"/>
</dbReference>
<dbReference type="OMA" id="FPNSHAH"/>
<dbReference type="GO" id="GO:0003676">
    <property type="term" value="F:nucleic acid binding"/>
    <property type="evidence" value="ECO:0007669"/>
    <property type="project" value="InterPro"/>
</dbReference>
<dbReference type="Gene3D" id="3.40.570.10">
    <property type="entry name" value="Extracellular Endonuclease, subunit A"/>
    <property type="match status" value="1"/>
</dbReference>
<reference evidence="3" key="1">
    <citation type="submission" date="2025-08" db="UniProtKB">
        <authorList>
            <consortium name="Ensembl"/>
        </authorList>
    </citation>
    <scope>IDENTIFICATION</scope>
</reference>
<evidence type="ECO:0000259" key="1">
    <source>
        <dbReference type="SMART" id="SM00477"/>
    </source>
</evidence>
<name>A0A674AR64_SALTR</name>
<evidence type="ECO:0000259" key="2">
    <source>
        <dbReference type="SMART" id="SM00892"/>
    </source>
</evidence>
<dbReference type="GeneTree" id="ENSGT01030000234592"/>
<dbReference type="InterPro" id="IPR020821">
    <property type="entry name" value="ENPP1-3/EXOG-like_nuc-like"/>
</dbReference>
<dbReference type="Pfam" id="PF01223">
    <property type="entry name" value="Endonuclease_NS"/>
    <property type="match status" value="1"/>
</dbReference>
<keyword evidence="4" id="KW-1185">Reference proteome</keyword>
<proteinExistence type="predicted"/>
<dbReference type="SMART" id="SM00477">
    <property type="entry name" value="NUC"/>
    <property type="match status" value="1"/>
</dbReference>
<dbReference type="InterPro" id="IPR039015">
    <property type="entry name" value="ENDOD1"/>
</dbReference>
<accession>A0A674AR64</accession>
<dbReference type="Proteomes" id="UP000472277">
    <property type="component" value="Chromosome 5"/>
</dbReference>
<dbReference type="SUPFAM" id="SSF54060">
    <property type="entry name" value="His-Me finger endonucleases"/>
    <property type="match status" value="1"/>
</dbReference>